<feature type="region of interest" description="Disordered" evidence="1">
    <location>
        <begin position="558"/>
        <end position="651"/>
    </location>
</feature>
<gene>
    <name evidence="2" type="ORF">PROFUN_00190</name>
</gene>
<evidence type="ECO:0000313" key="2">
    <source>
        <dbReference type="EMBL" id="PRP89848.1"/>
    </source>
</evidence>
<protein>
    <submittedName>
        <fullName evidence="2">Centrosomal protein</fullName>
    </submittedName>
</protein>
<proteinExistence type="predicted"/>
<feature type="compositionally biased region" description="Polar residues" evidence="1">
    <location>
        <begin position="592"/>
        <end position="612"/>
    </location>
</feature>
<comment type="caution">
    <text evidence="2">The sequence shown here is derived from an EMBL/GenBank/DDBJ whole genome shotgun (WGS) entry which is preliminary data.</text>
</comment>
<dbReference type="Proteomes" id="UP000241769">
    <property type="component" value="Unassembled WGS sequence"/>
</dbReference>
<dbReference type="EMBL" id="MDYQ01000001">
    <property type="protein sequence ID" value="PRP89848.1"/>
    <property type="molecule type" value="Genomic_DNA"/>
</dbReference>
<evidence type="ECO:0000256" key="1">
    <source>
        <dbReference type="SAM" id="MobiDB-lite"/>
    </source>
</evidence>
<feature type="compositionally biased region" description="Polar residues" evidence="1">
    <location>
        <begin position="640"/>
        <end position="651"/>
    </location>
</feature>
<evidence type="ECO:0000313" key="3">
    <source>
        <dbReference type="Proteomes" id="UP000241769"/>
    </source>
</evidence>
<dbReference type="AlphaFoldDB" id="A0A2P6P0Y3"/>
<reference evidence="2 3" key="1">
    <citation type="journal article" date="2018" name="Genome Biol. Evol.">
        <title>Multiple Roots of Fruiting Body Formation in Amoebozoa.</title>
        <authorList>
            <person name="Hillmann F."/>
            <person name="Forbes G."/>
            <person name="Novohradska S."/>
            <person name="Ferling I."/>
            <person name="Riege K."/>
            <person name="Groth M."/>
            <person name="Westermann M."/>
            <person name="Marz M."/>
            <person name="Spaller T."/>
            <person name="Winckler T."/>
            <person name="Schaap P."/>
            <person name="Glockner G."/>
        </authorList>
    </citation>
    <scope>NUCLEOTIDE SEQUENCE [LARGE SCALE GENOMIC DNA]</scope>
    <source>
        <strain evidence="2 3">Jena</strain>
    </source>
</reference>
<keyword evidence="3" id="KW-1185">Reference proteome</keyword>
<sequence length="651" mass="73865">MAVPSYNQTVPQALYREHIASLIMFRRQDHSNRPTEQYVIRLRLSRHKEAKQHLFCFFQNINMGAGQSGEEQLFNASSINNDSRKRRTFNGFPTEPFKTSHRPLSRLAGPAPDRDGLLRQNTELRQHLRTISLQAEFDAAFSSHKMKLMCISCLFKQAKYRLVETLDKILRASFFDSSSDSITPLIESVRDMQQSLAGWLSSFEEEITSLDDRSDATENEIQTLKDFVWTDCNKALEDLLSQLFELKVVRDEVTMLKSRYQAMRSAVDNLRSTENHVSSSRDECLEEWELLRAELLGLQSQVNSGSQVLNDQLEREKSFSDKLKDIRRHLEAHSTTLEVIFDALTNMSEQIEDAEAQLHRPEFLGDGKEIRDRMSRLAIHLDRSLDFKIANVEASNITLSVGRKDEEASQLLSNLLDSQTDLTPHVQSITSTITSITSHIMEERQQKLKASIGSWFSTITNARGELEAARGTAAEFHCHVHGMSRRLSDLSLQRRQTLMMSHVPSFNDLFEEKESICQEETDVEEVCPEPFSAPQVVLPVNNVVADLGHEIVVKRSPKKSATLRSPATRVGGGYAVEEKGQVEGNKGHRKSMQPNWKPSSDNVRQNSPSQSPIKKVFSPARVNVTPSKNGSPIKKEQQKNLRQGTSRALLF</sequence>
<dbReference type="SUPFAM" id="SSF57997">
    <property type="entry name" value="Tropomyosin"/>
    <property type="match status" value="1"/>
</dbReference>
<organism evidence="2 3">
    <name type="scientific">Planoprotostelium fungivorum</name>
    <dbReference type="NCBI Taxonomy" id="1890364"/>
    <lineage>
        <taxon>Eukaryota</taxon>
        <taxon>Amoebozoa</taxon>
        <taxon>Evosea</taxon>
        <taxon>Variosea</taxon>
        <taxon>Cavosteliida</taxon>
        <taxon>Cavosteliaceae</taxon>
        <taxon>Planoprotostelium</taxon>
    </lineage>
</organism>
<name>A0A2P6P0Y3_9EUKA</name>
<dbReference type="InParanoid" id="A0A2P6P0Y3"/>
<accession>A0A2P6P0Y3</accession>